<dbReference type="CDD" id="cd05233">
    <property type="entry name" value="SDR_c"/>
    <property type="match status" value="1"/>
</dbReference>
<comment type="similarity">
    <text evidence="1 3">Belongs to the short-chain dehydrogenases/reductases (SDR) family.</text>
</comment>
<dbReference type="SUPFAM" id="SSF51735">
    <property type="entry name" value="NAD(P)-binding Rossmann-fold domains"/>
    <property type="match status" value="1"/>
</dbReference>
<dbReference type="InterPro" id="IPR057326">
    <property type="entry name" value="KR_dom"/>
</dbReference>
<dbReference type="PRINTS" id="PR00080">
    <property type="entry name" value="SDRFAMILY"/>
</dbReference>
<dbReference type="PANTHER" id="PTHR44196:SF1">
    <property type="entry name" value="DEHYDROGENASE_REDUCTASE SDR FAMILY MEMBER 7B"/>
    <property type="match status" value="1"/>
</dbReference>
<proteinExistence type="inferred from homology"/>
<evidence type="ECO:0000256" key="2">
    <source>
        <dbReference type="ARBA" id="ARBA00023002"/>
    </source>
</evidence>
<dbReference type="InterPro" id="IPR036291">
    <property type="entry name" value="NAD(P)-bd_dom_sf"/>
</dbReference>
<dbReference type="GO" id="GO:0016491">
    <property type="term" value="F:oxidoreductase activity"/>
    <property type="evidence" value="ECO:0007669"/>
    <property type="project" value="UniProtKB-KW"/>
</dbReference>
<dbReference type="EMBL" id="BSDP01000001">
    <property type="protein sequence ID" value="GLI27628.1"/>
    <property type="molecule type" value="Genomic_DNA"/>
</dbReference>
<comment type="caution">
    <text evidence="5">The sequence shown here is derived from an EMBL/GenBank/DDBJ whole genome shotgun (WGS) entry which is preliminary data.</text>
</comment>
<evidence type="ECO:0000313" key="6">
    <source>
        <dbReference type="Proteomes" id="UP001144396"/>
    </source>
</evidence>
<evidence type="ECO:0000259" key="4">
    <source>
        <dbReference type="SMART" id="SM00822"/>
    </source>
</evidence>
<dbReference type="PANTHER" id="PTHR44196">
    <property type="entry name" value="DEHYDROGENASE/REDUCTASE SDR FAMILY MEMBER 7B"/>
    <property type="match status" value="1"/>
</dbReference>
<dbReference type="AlphaFoldDB" id="A0A9W6CSE1"/>
<dbReference type="Pfam" id="PF00106">
    <property type="entry name" value="adh_short"/>
    <property type="match status" value="1"/>
</dbReference>
<name>A0A9W6CSE1_9MICO</name>
<dbReference type="InterPro" id="IPR002347">
    <property type="entry name" value="SDR_fam"/>
</dbReference>
<organism evidence="5 6">
    <name type="scientific">Agromyces rhizosphaerae</name>
    <dbReference type="NCBI Taxonomy" id="88374"/>
    <lineage>
        <taxon>Bacteria</taxon>
        <taxon>Bacillati</taxon>
        <taxon>Actinomycetota</taxon>
        <taxon>Actinomycetes</taxon>
        <taxon>Micrococcales</taxon>
        <taxon>Microbacteriaceae</taxon>
        <taxon>Agromyces</taxon>
    </lineage>
</organism>
<sequence>MDDFDGRVALVTGASRGLGRHLARELAAAGCSVAVTARTAGPLDALAEEIAGTGRRAIAVPGDLTDAGDRAGIVDRVTTALGPVDILVNNAGVARASGYADADPSRVIATNLLAPMELTRLVLGGMRERGFGRVLNVASLAGLAGLPYLVDYSAAKAGLVAFSRALRAELAGTGVSSTVVSPGFIGDEGMYPAYETPVPWYLGTNVSATVARQAVRALRRDRAEVVLNTLPMRPLVAVGAVSDGAMRTMTRTLGADAYLRGLAEKDLPYSDMPELVV</sequence>
<reference evidence="5" key="1">
    <citation type="submission" date="2022-12" db="EMBL/GenBank/DDBJ databases">
        <title>Reference genome sequencing for broad-spectrum identification of bacterial and archaeal isolates by mass spectrometry.</title>
        <authorList>
            <person name="Sekiguchi Y."/>
            <person name="Tourlousse D.M."/>
        </authorList>
    </citation>
    <scope>NUCLEOTIDE SEQUENCE</scope>
    <source>
        <strain evidence="5">14</strain>
    </source>
</reference>
<protein>
    <submittedName>
        <fullName evidence="5">Short-chain dehydrogenase</fullName>
    </submittedName>
</protein>
<dbReference type="InterPro" id="IPR020904">
    <property type="entry name" value="Sc_DH/Rdtase_CS"/>
</dbReference>
<dbReference type="SMART" id="SM00822">
    <property type="entry name" value="PKS_KR"/>
    <property type="match status" value="1"/>
</dbReference>
<evidence type="ECO:0000256" key="3">
    <source>
        <dbReference type="RuleBase" id="RU000363"/>
    </source>
</evidence>
<dbReference type="PRINTS" id="PR00081">
    <property type="entry name" value="GDHRDH"/>
</dbReference>
<evidence type="ECO:0000256" key="1">
    <source>
        <dbReference type="ARBA" id="ARBA00006484"/>
    </source>
</evidence>
<keyword evidence="6" id="KW-1185">Reference proteome</keyword>
<evidence type="ECO:0000313" key="5">
    <source>
        <dbReference type="EMBL" id="GLI27628.1"/>
    </source>
</evidence>
<dbReference type="GO" id="GO:0016020">
    <property type="term" value="C:membrane"/>
    <property type="evidence" value="ECO:0007669"/>
    <property type="project" value="TreeGrafter"/>
</dbReference>
<feature type="domain" description="Ketoreductase" evidence="4">
    <location>
        <begin position="7"/>
        <end position="188"/>
    </location>
</feature>
<gene>
    <name evidence="5" type="ORF">ARHIZOSPH14_18700</name>
</gene>
<accession>A0A9W6CSE1</accession>
<dbReference type="RefSeq" id="WP_281884326.1">
    <property type="nucleotide sequence ID" value="NZ_BSDP01000001.1"/>
</dbReference>
<dbReference type="Gene3D" id="3.40.50.720">
    <property type="entry name" value="NAD(P)-binding Rossmann-like Domain"/>
    <property type="match status" value="1"/>
</dbReference>
<keyword evidence="2" id="KW-0560">Oxidoreductase</keyword>
<dbReference type="PROSITE" id="PS00061">
    <property type="entry name" value="ADH_SHORT"/>
    <property type="match status" value="1"/>
</dbReference>
<dbReference type="Proteomes" id="UP001144396">
    <property type="component" value="Unassembled WGS sequence"/>
</dbReference>